<keyword evidence="1" id="KW-1133">Transmembrane helix</keyword>
<dbReference type="Proteomes" id="UP001596145">
    <property type="component" value="Unassembled WGS sequence"/>
</dbReference>
<dbReference type="Pfam" id="PF25231">
    <property type="entry name" value="DUF7847"/>
    <property type="match status" value="1"/>
</dbReference>
<evidence type="ECO:0000256" key="1">
    <source>
        <dbReference type="SAM" id="Phobius"/>
    </source>
</evidence>
<feature type="transmembrane region" description="Helical" evidence="1">
    <location>
        <begin position="232"/>
        <end position="254"/>
    </location>
</feature>
<dbReference type="EMBL" id="JBHSKV010000013">
    <property type="protein sequence ID" value="MFC5134826.1"/>
    <property type="molecule type" value="Genomic_DNA"/>
</dbReference>
<feature type="transmembrane region" description="Helical" evidence="1">
    <location>
        <begin position="42"/>
        <end position="63"/>
    </location>
</feature>
<reference evidence="3 4" key="1">
    <citation type="journal article" date="2019" name="Int. J. Syst. Evol. Microbiol.">
        <title>The Global Catalogue of Microorganisms (GCM) 10K type strain sequencing project: providing services to taxonomists for standard genome sequencing and annotation.</title>
        <authorList>
            <consortium name="The Broad Institute Genomics Platform"/>
            <consortium name="The Broad Institute Genome Sequencing Center for Infectious Disease"/>
            <person name="Wu L."/>
            <person name="Ma J."/>
        </authorList>
    </citation>
    <scope>NUCLEOTIDE SEQUENCE [LARGE SCALE GENOMIC DNA]</scope>
    <source>
        <strain evidence="3 4">CGMCC 1.16026</strain>
    </source>
</reference>
<feature type="transmembrane region" description="Helical" evidence="1">
    <location>
        <begin position="133"/>
        <end position="153"/>
    </location>
</feature>
<dbReference type="AlphaFoldDB" id="A0ABD5QRZ5"/>
<evidence type="ECO:0000313" key="3">
    <source>
        <dbReference type="EMBL" id="MFC5134826.1"/>
    </source>
</evidence>
<comment type="caution">
    <text evidence="3">The sequence shown here is derived from an EMBL/GenBank/DDBJ whole genome shotgun (WGS) entry which is preliminary data.</text>
</comment>
<name>A0ABD5QRZ5_9EURY</name>
<protein>
    <recommendedName>
        <fullName evidence="2">DUF7847 domain-containing protein</fullName>
    </recommendedName>
</protein>
<accession>A0ABD5QRZ5</accession>
<dbReference type="InterPro" id="IPR057169">
    <property type="entry name" value="DUF7847"/>
</dbReference>
<sequence>MAALKSLPPAVGALLRNPVLIVLVGLYGLIQLPQLLLQPSQPILAAAVSLGASGFLLLAMPFIQGGLLGMADEALSGRTKLGTFIAEGKRNYVTLLLGYLAIFAINLVLGFVAFFAIIIGGIGFAAGNGQPNLAVLAVVTVVGLLALFAYLLFAFFIQFYGHAVVLSGSELVAGFKQSVTLVRQNLLSTFGYSLILLVGGVVIGSISGLASFVFTPQPADLPFSLPEFSPVLVAVAVIVYVVGIAVLGGFYATYSVSFYRSIEA</sequence>
<feature type="domain" description="DUF7847" evidence="2">
    <location>
        <begin position="1"/>
        <end position="261"/>
    </location>
</feature>
<evidence type="ECO:0000259" key="2">
    <source>
        <dbReference type="Pfam" id="PF25231"/>
    </source>
</evidence>
<proteinExistence type="predicted"/>
<organism evidence="3 4">
    <name type="scientific">Halorubrum glutamatedens</name>
    <dbReference type="NCBI Taxonomy" id="2707018"/>
    <lineage>
        <taxon>Archaea</taxon>
        <taxon>Methanobacteriati</taxon>
        <taxon>Methanobacteriota</taxon>
        <taxon>Stenosarchaea group</taxon>
        <taxon>Halobacteria</taxon>
        <taxon>Halobacteriales</taxon>
        <taxon>Haloferacaceae</taxon>
        <taxon>Halorubrum</taxon>
    </lineage>
</organism>
<evidence type="ECO:0000313" key="4">
    <source>
        <dbReference type="Proteomes" id="UP001596145"/>
    </source>
</evidence>
<keyword evidence="1" id="KW-0472">Membrane</keyword>
<keyword evidence="1" id="KW-0812">Transmembrane</keyword>
<dbReference type="RefSeq" id="WP_122105087.1">
    <property type="nucleotide sequence ID" value="NZ_JBHSKV010000013.1"/>
</dbReference>
<gene>
    <name evidence="3" type="ORF">ACFPJA_08890</name>
</gene>
<feature type="transmembrane region" description="Helical" evidence="1">
    <location>
        <begin position="99"/>
        <end position="126"/>
    </location>
</feature>
<feature type="transmembrane region" description="Helical" evidence="1">
    <location>
        <begin position="12"/>
        <end position="30"/>
    </location>
</feature>
<feature type="transmembrane region" description="Helical" evidence="1">
    <location>
        <begin position="187"/>
        <end position="212"/>
    </location>
</feature>
<keyword evidence="4" id="KW-1185">Reference proteome</keyword>